<evidence type="ECO:0000313" key="2">
    <source>
        <dbReference type="Proteomes" id="UP000601055"/>
    </source>
</evidence>
<evidence type="ECO:0000313" key="1">
    <source>
        <dbReference type="EMBL" id="MBB2145584.1"/>
    </source>
</evidence>
<evidence type="ECO:0008006" key="3">
    <source>
        <dbReference type="Google" id="ProtNLM"/>
    </source>
</evidence>
<protein>
    <recommendedName>
        <fullName evidence="3">Peptidase MA superfamily protein</fullName>
    </recommendedName>
</protein>
<name>A0A923E101_9SPHI</name>
<dbReference type="EMBL" id="WNXD01000002">
    <property type="protein sequence ID" value="MBB2145584.1"/>
    <property type="molecule type" value="Genomic_DNA"/>
</dbReference>
<proteinExistence type="predicted"/>
<dbReference type="AlphaFoldDB" id="A0A923E101"/>
<dbReference type="RefSeq" id="WP_182922285.1">
    <property type="nucleotide sequence ID" value="NZ_WNXD01000002.1"/>
</dbReference>
<dbReference type="Proteomes" id="UP000601055">
    <property type="component" value="Unassembled WGS sequence"/>
</dbReference>
<reference evidence="1" key="1">
    <citation type="submission" date="2019-11" db="EMBL/GenBank/DDBJ databases">
        <title>Description of Pedobacter sp. LMG 31464T.</title>
        <authorList>
            <person name="Carlier A."/>
            <person name="Qi S."/>
            <person name="Vandamme P."/>
        </authorList>
    </citation>
    <scope>NUCLEOTIDE SEQUENCE</scope>
    <source>
        <strain evidence="1">LMG 31464</strain>
    </source>
</reference>
<keyword evidence="2" id="KW-1185">Reference proteome</keyword>
<sequence length="380" mass="43374">MRRAIILIIFICSSVINSSYGQVSDSTLLIGKPAFYLVSDTTIRIELTNSLKGFLRTRNDTSKPNPYIDKAYLAKDNAPFNWLFNAEGKMPNGENFFTPTLLAIMPIGNEKYILKLAYMGADEKQLNIPKLNLITTLEARKNSNGYFFYNAIDYNTRLYNVKQVGDIKYIYPNKLNDDKAKEMNSFNTSFAKKFNVKPLKITYYKCDDPEQLFKMLGYDYIENMYYSLSGGFAHQWTNTLFAGNNSELYKHEAVHFYTSVLFQHQFREVDEGYATYIGGSGGIDIDKLAVFAKTYIAKNPKDDIGDLATNFKIRVDGGVPITYILSALVCKDIEEKLGIEGIKKLFSPEPQEDYFATLKRVNGISKEEFPNYIKTLLAKY</sequence>
<accession>A0A923E101</accession>
<comment type="caution">
    <text evidence="1">The sequence shown here is derived from an EMBL/GenBank/DDBJ whole genome shotgun (WGS) entry which is preliminary data.</text>
</comment>
<gene>
    <name evidence="1" type="ORF">GM921_08820</name>
</gene>
<organism evidence="1 2">
    <name type="scientific">Pedobacter planticolens</name>
    <dbReference type="NCBI Taxonomy" id="2679964"/>
    <lineage>
        <taxon>Bacteria</taxon>
        <taxon>Pseudomonadati</taxon>
        <taxon>Bacteroidota</taxon>
        <taxon>Sphingobacteriia</taxon>
        <taxon>Sphingobacteriales</taxon>
        <taxon>Sphingobacteriaceae</taxon>
        <taxon>Pedobacter</taxon>
    </lineage>
</organism>